<evidence type="ECO:0000259" key="12">
    <source>
        <dbReference type="PROSITE" id="PS51166"/>
    </source>
</evidence>
<dbReference type="InterPro" id="IPR013784">
    <property type="entry name" value="Carb-bd-like_fold"/>
</dbReference>
<dbReference type="Gene3D" id="2.60.40.10">
    <property type="entry name" value="Immunoglobulins"/>
    <property type="match status" value="1"/>
</dbReference>
<reference evidence="13" key="1">
    <citation type="submission" date="2021-01" db="EMBL/GenBank/DDBJ databases">
        <authorList>
            <person name="Corre E."/>
            <person name="Pelletier E."/>
            <person name="Niang G."/>
            <person name="Scheremetjew M."/>
            <person name="Finn R."/>
            <person name="Kale V."/>
            <person name="Holt S."/>
            <person name="Cochrane G."/>
            <person name="Meng A."/>
            <person name="Brown T."/>
            <person name="Cohen L."/>
        </authorList>
    </citation>
    <scope>NUCLEOTIDE SEQUENCE</scope>
    <source>
        <strain evidence="13">CCMP 2712</strain>
    </source>
</reference>
<dbReference type="InterPro" id="IPR003385">
    <property type="entry name" value="Glyco_hydro_77"/>
</dbReference>
<evidence type="ECO:0000256" key="6">
    <source>
        <dbReference type="ARBA" id="ARBA00022676"/>
    </source>
</evidence>
<dbReference type="PANTHER" id="PTHR32518">
    <property type="match status" value="1"/>
</dbReference>
<dbReference type="Pfam" id="PF00686">
    <property type="entry name" value="CBM_20"/>
    <property type="match status" value="1"/>
</dbReference>
<dbReference type="InterPro" id="IPR017853">
    <property type="entry name" value="GH"/>
</dbReference>
<dbReference type="GO" id="GO:2001070">
    <property type="term" value="F:starch binding"/>
    <property type="evidence" value="ECO:0007669"/>
    <property type="project" value="InterPro"/>
</dbReference>
<evidence type="ECO:0000313" key="13">
    <source>
        <dbReference type="EMBL" id="CAE2263252.1"/>
    </source>
</evidence>
<dbReference type="AlphaFoldDB" id="A0A7S4N3V4"/>
<name>A0A7S4N3V4_GUITH</name>
<evidence type="ECO:0000256" key="1">
    <source>
        <dbReference type="ARBA" id="ARBA00000439"/>
    </source>
</evidence>
<gene>
    <name evidence="13" type="ORF">GTHE00462_LOCUS5637</name>
</gene>
<accession>A0A7S4N3V4</accession>
<evidence type="ECO:0000256" key="8">
    <source>
        <dbReference type="ARBA" id="ARBA00023277"/>
    </source>
</evidence>
<feature type="signal peptide" evidence="11">
    <location>
        <begin position="1"/>
        <end position="19"/>
    </location>
</feature>
<keyword evidence="7" id="KW-0808">Transferase</keyword>
<dbReference type="GO" id="GO:0004134">
    <property type="term" value="F:4-alpha-glucanotransferase activity"/>
    <property type="evidence" value="ECO:0007669"/>
    <property type="project" value="UniProtKB-EC"/>
</dbReference>
<dbReference type="Pfam" id="PF02446">
    <property type="entry name" value="Glyco_hydro_77"/>
    <property type="match status" value="1"/>
</dbReference>
<keyword evidence="8" id="KW-0119">Carbohydrate metabolism</keyword>
<organism evidence="13">
    <name type="scientific">Guillardia theta</name>
    <name type="common">Cryptophyte</name>
    <name type="synonym">Cryptomonas phi</name>
    <dbReference type="NCBI Taxonomy" id="55529"/>
    <lineage>
        <taxon>Eukaryota</taxon>
        <taxon>Cryptophyceae</taxon>
        <taxon>Pyrenomonadales</taxon>
        <taxon>Geminigeraceae</taxon>
        <taxon>Guillardia</taxon>
    </lineage>
</organism>
<dbReference type="PANTHER" id="PTHR32518:SF3">
    <property type="entry name" value="4-ALPHA-GLUCANOTRANSFERASE"/>
    <property type="match status" value="1"/>
</dbReference>
<keyword evidence="6" id="KW-0328">Glycosyltransferase</keyword>
<sequence>MAHLHQCLILSSLLLGVYSSGTLPTFPRHGRLYSKFIQSPQPLRLKGGFAVTPASPLPISEKSTAKAAIDGKVTLVFSIGYGLDNGVMVVSGPSDILGRGDANRAPKMQRKGGEQWELTLEVPLDKDVLVYNYIAMSNTHRYEARICERSISLSGLKPGTKVHLQDSFRSPKVATLATSCFAKAIFGRGNAEQYTKTENKVVSPSEIMWDAVADDEASVRFVVFAPRLEAGHSVWVSGSVEALGKWSTSSYLPMAHVGSHVYVGQVKVKKSELPVEFKYVVLDSNGQVVCKEKGDNRKVASNSDTRFVVSDSTFNYPTAVYRSAGVAIPVSGIKTSDSMGIGEFLDLMKVVDWCKLTGLQLIQVLPINDSGEDPSPYSASSSFALHPSYIRPAAVCEYYNKRFGVDASGCENWAKGLVDQLNKNWRIDHPKVMDEKRKLMDAIFDKVGIDVIMKDPELQKWAEASSSWLKTYAAFKVQLAKERTFNNKWWDCTTWRVHADEADSMTREQSLDYPTVARVYFIQYHLHHQLKEASRYAELNGIALKGDIPIGVTRCSSDVWAEPNLFKLDRNAGAPGYPEQNWGFPPYNWDEMHRDGCKWWRRRLQHMEQYFHAYRIDHVLGFFRMWEIPKHGGGGQYVPQGGLREWGLKNLRAIQTASNMMICGEDLGNVPPEVPPVLLELGVLGLRIQRWCDGHTWKYDYLSVAASSCHDCSPCRLWWNEEWGSVEGWYNFFIGKGECPGGPPDWVSQHIIKLHAESTSMWTINPIQDYIDMWENLRSQNCKNDIINRPGQTENCWVYRCHLRMEKLLEANDFNNFLKKMLQGAGRGTVY</sequence>
<comment type="catalytic activity">
    <reaction evidence="1">
        <text>Transfers a segment of a (1-&gt;4)-alpha-D-glucan to a new position in an acceptor, which may be glucose or a (1-&gt;4)-alpha-D-glucan.</text>
        <dbReference type="EC" id="2.4.1.25"/>
    </reaction>
</comment>
<evidence type="ECO:0000256" key="5">
    <source>
        <dbReference type="ARBA" id="ARBA00022490"/>
    </source>
</evidence>
<evidence type="ECO:0000256" key="3">
    <source>
        <dbReference type="ARBA" id="ARBA00005684"/>
    </source>
</evidence>
<evidence type="ECO:0000256" key="2">
    <source>
        <dbReference type="ARBA" id="ARBA00004496"/>
    </source>
</evidence>
<keyword evidence="11" id="KW-0732">Signal</keyword>
<keyword evidence="5" id="KW-0963">Cytoplasm</keyword>
<evidence type="ECO:0000256" key="7">
    <source>
        <dbReference type="ARBA" id="ARBA00022679"/>
    </source>
</evidence>
<dbReference type="GO" id="GO:0005975">
    <property type="term" value="P:carbohydrate metabolic process"/>
    <property type="evidence" value="ECO:0007669"/>
    <property type="project" value="InterPro"/>
</dbReference>
<protein>
    <recommendedName>
        <fullName evidence="4">4-alpha-glucanotransferase</fullName>
        <ecNumber evidence="4">2.4.1.25</ecNumber>
    </recommendedName>
    <alternativeName>
        <fullName evidence="9">Amylomaltase</fullName>
    </alternativeName>
    <alternativeName>
        <fullName evidence="10">Disproportionating enzyme</fullName>
    </alternativeName>
</protein>
<dbReference type="EC" id="2.4.1.25" evidence="4"/>
<evidence type="ECO:0000256" key="10">
    <source>
        <dbReference type="ARBA" id="ARBA00031501"/>
    </source>
</evidence>
<dbReference type="GO" id="GO:0005737">
    <property type="term" value="C:cytoplasm"/>
    <property type="evidence" value="ECO:0007669"/>
    <property type="project" value="UniProtKB-SubCell"/>
</dbReference>
<dbReference type="SUPFAM" id="SSF51445">
    <property type="entry name" value="(Trans)glycosidases"/>
    <property type="match status" value="1"/>
</dbReference>
<proteinExistence type="inferred from homology"/>
<comment type="similarity">
    <text evidence="3">Belongs to the disproportionating enzyme family.</text>
</comment>
<dbReference type="SUPFAM" id="SSF49452">
    <property type="entry name" value="Starch-binding domain-like"/>
    <property type="match status" value="2"/>
</dbReference>
<dbReference type="EMBL" id="HBKN01007031">
    <property type="protein sequence ID" value="CAE2263252.1"/>
    <property type="molecule type" value="Transcribed_RNA"/>
</dbReference>
<evidence type="ECO:0000256" key="11">
    <source>
        <dbReference type="SAM" id="SignalP"/>
    </source>
</evidence>
<dbReference type="InterPro" id="IPR002044">
    <property type="entry name" value="CBM20"/>
</dbReference>
<feature type="chain" id="PRO_5031012792" description="4-alpha-glucanotransferase" evidence="11">
    <location>
        <begin position="20"/>
        <end position="831"/>
    </location>
</feature>
<feature type="domain" description="CBM20" evidence="12">
    <location>
        <begin position="211"/>
        <end position="316"/>
    </location>
</feature>
<evidence type="ECO:0000256" key="4">
    <source>
        <dbReference type="ARBA" id="ARBA00012560"/>
    </source>
</evidence>
<comment type="subcellular location">
    <subcellularLocation>
        <location evidence="2">Cytoplasm</location>
    </subcellularLocation>
</comment>
<dbReference type="InterPro" id="IPR013783">
    <property type="entry name" value="Ig-like_fold"/>
</dbReference>
<dbReference type="SMART" id="SM01065">
    <property type="entry name" value="CBM_2"/>
    <property type="match status" value="1"/>
</dbReference>
<dbReference type="Gene3D" id="3.20.20.80">
    <property type="entry name" value="Glycosidases"/>
    <property type="match status" value="1"/>
</dbReference>
<evidence type="ECO:0000256" key="9">
    <source>
        <dbReference type="ARBA" id="ARBA00031423"/>
    </source>
</evidence>
<dbReference type="PROSITE" id="PS51166">
    <property type="entry name" value="CBM20"/>
    <property type="match status" value="1"/>
</dbReference>